<protein>
    <submittedName>
        <fullName evidence="1">Uncharacterized protein</fullName>
    </submittedName>
</protein>
<dbReference type="EMBL" id="CP017675">
    <property type="protein sequence ID" value="APB33675.1"/>
    <property type="molecule type" value="Genomic_DNA"/>
</dbReference>
<name>A0A1J0ACN1_9CYAN</name>
<dbReference type="KEGG" id="glt:GlitD10_1354"/>
<dbReference type="AlphaFoldDB" id="A0A1J0ACN1"/>
<evidence type="ECO:0000313" key="1">
    <source>
        <dbReference type="EMBL" id="APB33675.1"/>
    </source>
</evidence>
<evidence type="ECO:0000313" key="2">
    <source>
        <dbReference type="Proteomes" id="UP000180235"/>
    </source>
</evidence>
<keyword evidence="2" id="KW-1185">Reference proteome</keyword>
<reference evidence="1 2" key="1">
    <citation type="submission" date="2016-10" db="EMBL/GenBank/DDBJ databases">
        <title>Description of Gloeomargarita lithophora gen. nov., sp. nov., a thylakoid-bearing basal-branching cyanobacterium with intracellular carbonates, and proposal for Gloeomargaritales ord. nov.</title>
        <authorList>
            <person name="Moreira D."/>
            <person name="Tavera R."/>
            <person name="Benzerara K."/>
            <person name="Skouri-Panet F."/>
            <person name="Couradeau E."/>
            <person name="Gerard E."/>
            <person name="Loussert C."/>
            <person name="Novelo E."/>
            <person name="Zivanovic Y."/>
            <person name="Lopez-Garcia P."/>
        </authorList>
    </citation>
    <scope>NUCLEOTIDE SEQUENCE [LARGE SCALE GENOMIC DNA]</scope>
    <source>
        <strain evidence="1 2">D10</strain>
    </source>
</reference>
<proteinExistence type="predicted"/>
<gene>
    <name evidence="1" type="ORF">GlitD10_1354</name>
</gene>
<sequence>MFQSSFTPKNECNATTPGHPVIWWCLFQSSFTPKNECNIFEAVFLRFYHMFQSSFTPKNECNFLKLVQSGLVYRFNPHSLLRMNAILAATTEVVVGGVFQSSFTPKNECNLN</sequence>
<dbReference type="Proteomes" id="UP000180235">
    <property type="component" value="Chromosome"/>
</dbReference>
<organism evidence="1 2">
    <name type="scientific">Gloeomargarita lithophora Alchichica-D10</name>
    <dbReference type="NCBI Taxonomy" id="1188229"/>
    <lineage>
        <taxon>Bacteria</taxon>
        <taxon>Bacillati</taxon>
        <taxon>Cyanobacteriota</taxon>
        <taxon>Cyanophyceae</taxon>
        <taxon>Gloeomargaritales</taxon>
        <taxon>Gloeomargaritaceae</taxon>
        <taxon>Gloeomargarita</taxon>
    </lineage>
</organism>
<accession>A0A1J0ACN1</accession>